<dbReference type="Pfam" id="PF13567">
    <property type="entry name" value="DUF4131"/>
    <property type="match status" value="1"/>
</dbReference>
<keyword evidence="5 6" id="KW-0472">Membrane</keyword>
<feature type="transmembrane region" description="Helical" evidence="6">
    <location>
        <begin position="55"/>
        <end position="74"/>
    </location>
</feature>
<feature type="transmembrane region" description="Helical" evidence="6">
    <location>
        <begin position="445"/>
        <end position="465"/>
    </location>
</feature>
<name>A0ABU3AA39_9FLAO</name>
<dbReference type="Pfam" id="PF03772">
    <property type="entry name" value="Competence"/>
    <property type="match status" value="1"/>
</dbReference>
<comment type="caution">
    <text evidence="9">The sequence shown here is derived from an EMBL/GenBank/DDBJ whole genome shotgun (WGS) entry which is preliminary data.</text>
</comment>
<dbReference type="PANTHER" id="PTHR30619">
    <property type="entry name" value="DNA INTERNALIZATION/COMPETENCE PROTEIN COMEC/REC2"/>
    <property type="match status" value="1"/>
</dbReference>
<feature type="transmembrane region" description="Helical" evidence="6">
    <location>
        <begin position="250"/>
        <end position="272"/>
    </location>
</feature>
<proteinExistence type="predicted"/>
<feature type="transmembrane region" description="Helical" evidence="6">
    <location>
        <begin position="284"/>
        <end position="307"/>
    </location>
</feature>
<feature type="transmembrane region" description="Helical" evidence="6">
    <location>
        <begin position="480"/>
        <end position="497"/>
    </location>
</feature>
<feature type="transmembrane region" description="Helical" evidence="6">
    <location>
        <begin position="6"/>
        <end position="23"/>
    </location>
</feature>
<reference evidence="9 10" key="1">
    <citation type="submission" date="2023-09" db="EMBL/GenBank/DDBJ databases">
        <authorList>
            <person name="Rey-Velasco X."/>
        </authorList>
    </citation>
    <scope>NUCLEOTIDE SEQUENCE [LARGE SCALE GENOMIC DNA]</scope>
    <source>
        <strain evidence="9 10">F388</strain>
    </source>
</reference>
<evidence type="ECO:0000256" key="2">
    <source>
        <dbReference type="ARBA" id="ARBA00022475"/>
    </source>
</evidence>
<accession>A0ABU3AA39</accession>
<evidence type="ECO:0000259" key="8">
    <source>
        <dbReference type="Pfam" id="PF13567"/>
    </source>
</evidence>
<feature type="transmembrane region" description="Helical" evidence="6">
    <location>
        <begin position="30"/>
        <end position="49"/>
    </location>
</feature>
<feature type="transmembrane region" description="Helical" evidence="6">
    <location>
        <begin position="328"/>
        <end position="348"/>
    </location>
</feature>
<keyword evidence="2" id="KW-1003">Cell membrane</keyword>
<evidence type="ECO:0000313" key="10">
    <source>
        <dbReference type="Proteomes" id="UP001255246"/>
    </source>
</evidence>
<dbReference type="InterPro" id="IPR025405">
    <property type="entry name" value="DUF4131"/>
</dbReference>
<evidence type="ECO:0000256" key="4">
    <source>
        <dbReference type="ARBA" id="ARBA00022989"/>
    </source>
</evidence>
<feature type="transmembrane region" description="Helical" evidence="6">
    <location>
        <begin position="354"/>
        <end position="374"/>
    </location>
</feature>
<keyword evidence="10" id="KW-1185">Reference proteome</keyword>
<organism evidence="9 10">
    <name type="scientific">Croceitalea rosinachiae</name>
    <dbReference type="NCBI Taxonomy" id="3075596"/>
    <lineage>
        <taxon>Bacteria</taxon>
        <taxon>Pseudomonadati</taxon>
        <taxon>Bacteroidota</taxon>
        <taxon>Flavobacteriia</taxon>
        <taxon>Flavobacteriales</taxon>
        <taxon>Flavobacteriaceae</taxon>
        <taxon>Croceitalea</taxon>
    </lineage>
</organism>
<evidence type="ECO:0000256" key="6">
    <source>
        <dbReference type="SAM" id="Phobius"/>
    </source>
</evidence>
<keyword evidence="4 6" id="KW-1133">Transmembrane helix</keyword>
<dbReference type="Proteomes" id="UP001255246">
    <property type="component" value="Unassembled WGS sequence"/>
</dbReference>
<gene>
    <name evidence="9" type="ORF">RM706_06915</name>
</gene>
<dbReference type="InterPro" id="IPR004477">
    <property type="entry name" value="ComEC_N"/>
</dbReference>
<dbReference type="EMBL" id="JAVRHR010000001">
    <property type="protein sequence ID" value="MDT0606753.1"/>
    <property type="molecule type" value="Genomic_DNA"/>
</dbReference>
<protein>
    <submittedName>
        <fullName evidence="9">ComEC/Rec2 family competence protein</fullName>
    </submittedName>
</protein>
<feature type="domain" description="ComEC/Rec2-related protein" evidence="7">
    <location>
        <begin position="229"/>
        <end position="497"/>
    </location>
</feature>
<feature type="domain" description="DUF4131" evidence="8">
    <location>
        <begin position="30"/>
        <end position="182"/>
    </location>
</feature>
<sequence>MFDFVSVKLSLCIIISILIGFYFEPHLKTCGLVLLGSLVTLLIAYIKSIRDGFPYFGPISYFTTICLGFFIVALSNPKNSSSHYSTLTLSKPAVWKVKIREVLKPNSYSNNYIVEAKTSDSISVSGKLLLNIQKDSNKIRAHYVDQELLLISEALAIKPPLNPYGFDYKDYLKKQGVYHRLQIGVDSYSKTKNSSKTLIGIAANFREQLIRKLKEAPFGADELGVIQALLLGQRNDISARTYDSYKDAGAVHILAVSGLHIGILLLLLQFLLKPLELLPKGKTIKLIAIVLLLWSFAFIAGLSPSIFRSVMMFSFIAYAMYLNRPSNTFNILALSMFVILLIKPMVLFQVGFQMSYAAVFAIAWIYPMLQRFWYPKNWILRKGWQLLSVSCAAQMGVLPISLFYFHQFPTLFFISNLVIIPFLGIILGIGILVLTLAWFDRLPDIVANAYNFLIGKMNSVIAWVARQENFVLRDISFDQFQLVLTYGLILLFILSLSKPTFRKVSMFLIGVLFFQVWLTYNQWQLDKTEYFILGHQTANTFFLHQKGDHLNIIGSENSHLERITANYKVARRIDSVNKTSLENSYTIGKNQLYVIDSSGIIPYLKGLDYLLLTQSPKINLERLIDSVRPKQVLVDGSNYKSFVNRWKETCLKKEIPFHYTGEKGAFYFAIE</sequence>
<dbReference type="PANTHER" id="PTHR30619:SF1">
    <property type="entry name" value="RECOMBINATION PROTEIN 2"/>
    <property type="match status" value="1"/>
</dbReference>
<dbReference type="RefSeq" id="WP_311350297.1">
    <property type="nucleotide sequence ID" value="NZ_JAVRHR010000001.1"/>
</dbReference>
<feature type="transmembrane region" description="Helical" evidence="6">
    <location>
        <begin position="504"/>
        <end position="523"/>
    </location>
</feature>
<feature type="transmembrane region" description="Helical" evidence="6">
    <location>
        <begin position="411"/>
        <end position="438"/>
    </location>
</feature>
<evidence type="ECO:0000313" key="9">
    <source>
        <dbReference type="EMBL" id="MDT0606753.1"/>
    </source>
</evidence>
<evidence type="ECO:0000256" key="3">
    <source>
        <dbReference type="ARBA" id="ARBA00022692"/>
    </source>
</evidence>
<feature type="transmembrane region" description="Helical" evidence="6">
    <location>
        <begin position="386"/>
        <end position="405"/>
    </location>
</feature>
<evidence type="ECO:0000256" key="5">
    <source>
        <dbReference type="ARBA" id="ARBA00023136"/>
    </source>
</evidence>
<evidence type="ECO:0000259" key="7">
    <source>
        <dbReference type="Pfam" id="PF03772"/>
    </source>
</evidence>
<dbReference type="NCBIfam" id="TIGR00360">
    <property type="entry name" value="ComEC_N-term"/>
    <property type="match status" value="1"/>
</dbReference>
<keyword evidence="3 6" id="KW-0812">Transmembrane</keyword>
<evidence type="ECO:0000256" key="1">
    <source>
        <dbReference type="ARBA" id="ARBA00004651"/>
    </source>
</evidence>
<dbReference type="InterPro" id="IPR052159">
    <property type="entry name" value="Competence_DNA_uptake"/>
</dbReference>
<comment type="subcellular location">
    <subcellularLocation>
        <location evidence="1">Cell membrane</location>
        <topology evidence="1">Multi-pass membrane protein</topology>
    </subcellularLocation>
</comment>